<dbReference type="RefSeq" id="WP_086973378.1">
    <property type="nucleotide sequence ID" value="NZ_FCOJ02000075.1"/>
</dbReference>
<organism evidence="2 3">
    <name type="scientific">Caballeronia glebae</name>
    <dbReference type="NCBI Taxonomy" id="1777143"/>
    <lineage>
        <taxon>Bacteria</taxon>
        <taxon>Pseudomonadati</taxon>
        <taxon>Pseudomonadota</taxon>
        <taxon>Betaproteobacteria</taxon>
        <taxon>Burkholderiales</taxon>
        <taxon>Burkholderiaceae</taxon>
        <taxon>Caballeronia</taxon>
    </lineage>
</organism>
<dbReference type="OrthoDB" id="267270at2"/>
<dbReference type="Gene3D" id="3.40.50.2000">
    <property type="entry name" value="Glycogen Phosphorylase B"/>
    <property type="match status" value="2"/>
</dbReference>
<keyword evidence="2" id="KW-0808">Transferase</keyword>
<dbReference type="Pfam" id="PF13439">
    <property type="entry name" value="Glyco_transf_4"/>
    <property type="match status" value="1"/>
</dbReference>
<dbReference type="InterPro" id="IPR028098">
    <property type="entry name" value="Glyco_trans_4-like_N"/>
</dbReference>
<dbReference type="PANTHER" id="PTHR45947">
    <property type="entry name" value="SULFOQUINOVOSYL TRANSFERASE SQD2"/>
    <property type="match status" value="1"/>
</dbReference>
<dbReference type="Proteomes" id="UP000054596">
    <property type="component" value="Unassembled WGS sequence"/>
</dbReference>
<accession>A0A158D9G8</accession>
<evidence type="ECO:0000313" key="3">
    <source>
        <dbReference type="Proteomes" id="UP000054596"/>
    </source>
</evidence>
<dbReference type="Pfam" id="PF13692">
    <property type="entry name" value="Glyco_trans_1_4"/>
    <property type="match status" value="1"/>
</dbReference>
<dbReference type="AlphaFoldDB" id="A0A158D9G8"/>
<comment type="caution">
    <text evidence="2">The sequence shown here is derived from an EMBL/GenBank/DDBJ whole genome shotgun (WGS) entry which is preliminary data.</text>
</comment>
<protein>
    <submittedName>
        <fullName evidence="2">Glycosyl transferase, group 1</fullName>
    </submittedName>
</protein>
<keyword evidence="3" id="KW-1185">Reference proteome</keyword>
<reference evidence="2" key="1">
    <citation type="submission" date="2016-01" db="EMBL/GenBank/DDBJ databases">
        <authorList>
            <person name="Peeters C."/>
        </authorList>
    </citation>
    <scope>NUCLEOTIDE SEQUENCE [LARGE SCALE GENOMIC DNA]</scope>
    <source>
        <strain evidence="2">LMG 29325</strain>
    </source>
</reference>
<name>A0A158D9G8_9BURK</name>
<dbReference type="CDD" id="cd03823">
    <property type="entry name" value="GT4_ExpE7-like"/>
    <property type="match status" value="1"/>
</dbReference>
<evidence type="ECO:0000259" key="1">
    <source>
        <dbReference type="Pfam" id="PF13439"/>
    </source>
</evidence>
<dbReference type="STRING" id="1777143.AWB82_06455"/>
<dbReference type="InterPro" id="IPR050194">
    <property type="entry name" value="Glycosyltransferase_grp1"/>
</dbReference>
<dbReference type="PANTHER" id="PTHR45947:SF3">
    <property type="entry name" value="SULFOQUINOVOSYL TRANSFERASE SQD2"/>
    <property type="match status" value="1"/>
</dbReference>
<feature type="domain" description="Glycosyltransferase subfamily 4-like N-terminal" evidence="1">
    <location>
        <begin position="15"/>
        <end position="209"/>
    </location>
</feature>
<evidence type="ECO:0000313" key="2">
    <source>
        <dbReference type="EMBL" id="SAK91295.1"/>
    </source>
</evidence>
<sequence>MKVLIANTLYFPDEVGGAEVATRLLADGLVKAGVEVCVVCATGMGDDRSEDVNGATVYRLRSTNLYWPHAPGEHSRVAKLIWHAIDVRNTSMTRKLAEIIEREKPDIVHTANLSCLSVDAWRVANNAGVPIVHTIHDYYLLCPTASMLTAGKPCASQCGVCSLYAKPKQIASAQVNVAVGVSDFVLQKHLESGFFSRAAKTTVINNGYQPAKDSIAAQHSRQAGNSPLRLGMLGRVLPEKGVELLLEQLLANRSLDWTLAIGGTGDQDFVESIKTKYADPRVNFLGRVDPSDFLSSIDILVVPSVWNEPFGLVVLEAYSHGVPVVGSNMGGIPEIIEPRSNLLFDVARPETLIDKIHEATALLDDPSAHDRLRQHARKFSLDAMIHSYVELYEGMVRVEDRKPWLATRREAN</sequence>
<proteinExistence type="predicted"/>
<dbReference type="SUPFAM" id="SSF53756">
    <property type="entry name" value="UDP-Glycosyltransferase/glycogen phosphorylase"/>
    <property type="match status" value="1"/>
</dbReference>
<dbReference type="EMBL" id="FCOJ02000075">
    <property type="protein sequence ID" value="SAK91295.1"/>
    <property type="molecule type" value="Genomic_DNA"/>
</dbReference>
<dbReference type="GO" id="GO:0016757">
    <property type="term" value="F:glycosyltransferase activity"/>
    <property type="evidence" value="ECO:0007669"/>
    <property type="project" value="TreeGrafter"/>
</dbReference>
<gene>
    <name evidence="2" type="ORF">AWB82_06455</name>
</gene>